<gene>
    <name evidence="1" type="ORF">COX53_01910</name>
</gene>
<dbReference type="AlphaFoldDB" id="A0A2G9XC26"/>
<dbReference type="Proteomes" id="UP000231388">
    <property type="component" value="Unassembled WGS sequence"/>
</dbReference>
<reference evidence="1 2" key="1">
    <citation type="submission" date="2017-09" db="EMBL/GenBank/DDBJ databases">
        <title>Depth-based differentiation of microbial function through sediment-hosted aquifers and enrichment of novel symbionts in the deep terrestrial subsurface.</title>
        <authorList>
            <person name="Probst A.J."/>
            <person name="Ladd B."/>
            <person name="Jarett J.K."/>
            <person name="Geller-Mcgrath D.E."/>
            <person name="Sieber C.M."/>
            <person name="Emerson J.B."/>
            <person name="Anantharaman K."/>
            <person name="Thomas B.C."/>
            <person name="Malmstrom R."/>
            <person name="Stieglmeier M."/>
            <person name="Klingl A."/>
            <person name="Woyke T."/>
            <person name="Ryan C.M."/>
            <person name="Banfield J.F."/>
        </authorList>
    </citation>
    <scope>NUCLEOTIDE SEQUENCE [LARGE SCALE GENOMIC DNA]</scope>
    <source>
        <strain evidence="1">CG23_combo_of_CG06-09_8_20_14_all_40_14</strain>
    </source>
</reference>
<evidence type="ECO:0000313" key="2">
    <source>
        <dbReference type="Proteomes" id="UP000231388"/>
    </source>
</evidence>
<sequence length="67" mass="8412">MWVWDYKIKKNWKPKTNEEWEWFLVRKINHGDFRGLNKKVFVKFFPKIKKRLDIGKRKMLANYLLNV</sequence>
<name>A0A2G9XC26_UNCKA</name>
<proteinExistence type="predicted"/>
<accession>A0A2G9XC26</accession>
<organism evidence="1 2">
    <name type="scientific">candidate division WWE3 bacterium CG23_combo_of_CG06-09_8_20_14_all_40_14</name>
    <dbReference type="NCBI Taxonomy" id="1975095"/>
    <lineage>
        <taxon>Bacteria</taxon>
        <taxon>Katanobacteria</taxon>
    </lineage>
</organism>
<comment type="caution">
    <text evidence="1">The sequence shown here is derived from an EMBL/GenBank/DDBJ whole genome shotgun (WGS) entry which is preliminary data.</text>
</comment>
<evidence type="ECO:0000313" key="1">
    <source>
        <dbReference type="EMBL" id="PIP04535.1"/>
    </source>
</evidence>
<protein>
    <submittedName>
        <fullName evidence="1">Uncharacterized protein</fullName>
    </submittedName>
</protein>
<dbReference type="EMBL" id="PCQY01000024">
    <property type="protein sequence ID" value="PIP04535.1"/>
    <property type="molecule type" value="Genomic_DNA"/>
</dbReference>